<dbReference type="Proteomes" id="UP000291819">
    <property type="component" value="Unassembled WGS sequence"/>
</dbReference>
<keyword evidence="4" id="KW-0676">Redox-active center</keyword>
<sequence length="383" mass="43567">MRLLTLCFLIYFQSPFLFAQPSNQGSLSVTADLRDLQDSVQKIGVVINTISGAPTRYDTGGINGGKLSFAMDLEEPMLLSFIFHWKKSKSTSISFWTGPSTQELYFKDGLRPEIRNKTSITRQFLEMERQERSIKSKRDSLLKNVSYENRSIEQVEGEISRLKDSLATVIEENVYKKNALEYKSSPLGLYALWKYAMTPIASPRIKSKPDFIRSLYQSLDTGIKSFPSAKILSVKIVEAKAFVKVQEKIPDLVLQDTTGKRGIALTDYKGKYLLLDFWASWCGPCRDENPALIKAFQKYKLKGFDILSVTLDHERDRNKWITAVHKDGIDLWSNVSDFDERAKSLFGVTAIPSNFLVDPTGKVIAQDLRGEMLEKKLQELFPK</sequence>
<dbReference type="Pfam" id="PF00578">
    <property type="entry name" value="AhpC-TSA"/>
    <property type="match status" value="1"/>
</dbReference>
<feature type="signal peptide" evidence="5">
    <location>
        <begin position="1"/>
        <end position="19"/>
    </location>
</feature>
<evidence type="ECO:0000313" key="7">
    <source>
        <dbReference type="EMBL" id="TBO42080.1"/>
    </source>
</evidence>
<accession>A0A4Q9HCG8</accession>
<dbReference type="InterPro" id="IPR036249">
    <property type="entry name" value="Thioredoxin-like_sf"/>
</dbReference>
<evidence type="ECO:0000256" key="2">
    <source>
        <dbReference type="ARBA" id="ARBA00022748"/>
    </source>
</evidence>
<dbReference type="InterPro" id="IPR000866">
    <property type="entry name" value="AhpC/TSA"/>
</dbReference>
<dbReference type="OrthoDB" id="750178at2"/>
<dbReference type="PANTHER" id="PTHR42852:SF6">
    <property type="entry name" value="THIOL:DISULFIDE INTERCHANGE PROTEIN DSBE"/>
    <property type="match status" value="1"/>
</dbReference>
<keyword evidence="8" id="KW-1185">Reference proteome</keyword>
<dbReference type="GO" id="GO:0016209">
    <property type="term" value="F:antioxidant activity"/>
    <property type="evidence" value="ECO:0007669"/>
    <property type="project" value="InterPro"/>
</dbReference>
<dbReference type="CDD" id="cd02966">
    <property type="entry name" value="TlpA_like_family"/>
    <property type="match status" value="1"/>
</dbReference>
<comment type="subcellular location">
    <subcellularLocation>
        <location evidence="1">Cell envelope</location>
    </subcellularLocation>
</comment>
<organism evidence="7 8">
    <name type="scientific">Pedobacter kyonggii</name>
    <dbReference type="NCBI Taxonomy" id="1926871"/>
    <lineage>
        <taxon>Bacteria</taxon>
        <taxon>Pseudomonadati</taxon>
        <taxon>Bacteroidota</taxon>
        <taxon>Sphingobacteriia</taxon>
        <taxon>Sphingobacteriales</taxon>
        <taxon>Sphingobacteriaceae</taxon>
        <taxon>Pedobacter</taxon>
    </lineage>
</organism>
<dbReference type="GO" id="GO:0016491">
    <property type="term" value="F:oxidoreductase activity"/>
    <property type="evidence" value="ECO:0007669"/>
    <property type="project" value="InterPro"/>
</dbReference>
<keyword evidence="2" id="KW-0201">Cytochrome c-type biogenesis</keyword>
<dbReference type="InterPro" id="IPR017937">
    <property type="entry name" value="Thioredoxin_CS"/>
</dbReference>
<protein>
    <submittedName>
        <fullName evidence="7">TlpA family protein disulfide reductase</fullName>
    </submittedName>
</protein>
<gene>
    <name evidence="7" type="ORF">EYS08_11130</name>
</gene>
<dbReference type="InterPro" id="IPR013766">
    <property type="entry name" value="Thioredoxin_domain"/>
</dbReference>
<evidence type="ECO:0000256" key="1">
    <source>
        <dbReference type="ARBA" id="ARBA00004196"/>
    </source>
</evidence>
<evidence type="ECO:0000256" key="3">
    <source>
        <dbReference type="ARBA" id="ARBA00023157"/>
    </source>
</evidence>
<dbReference type="GO" id="GO:0017004">
    <property type="term" value="P:cytochrome complex assembly"/>
    <property type="evidence" value="ECO:0007669"/>
    <property type="project" value="UniProtKB-KW"/>
</dbReference>
<dbReference type="EMBL" id="SIXF01000009">
    <property type="protein sequence ID" value="TBO42080.1"/>
    <property type="molecule type" value="Genomic_DNA"/>
</dbReference>
<proteinExistence type="predicted"/>
<feature type="chain" id="PRO_5020928494" evidence="5">
    <location>
        <begin position="20"/>
        <end position="383"/>
    </location>
</feature>
<dbReference type="SUPFAM" id="SSF52833">
    <property type="entry name" value="Thioredoxin-like"/>
    <property type="match status" value="1"/>
</dbReference>
<dbReference type="PROSITE" id="PS51352">
    <property type="entry name" value="THIOREDOXIN_2"/>
    <property type="match status" value="1"/>
</dbReference>
<comment type="caution">
    <text evidence="7">The sequence shown here is derived from an EMBL/GenBank/DDBJ whole genome shotgun (WGS) entry which is preliminary data.</text>
</comment>
<evidence type="ECO:0000256" key="5">
    <source>
        <dbReference type="SAM" id="SignalP"/>
    </source>
</evidence>
<dbReference type="PROSITE" id="PS00194">
    <property type="entry name" value="THIOREDOXIN_1"/>
    <property type="match status" value="1"/>
</dbReference>
<reference evidence="7 8" key="1">
    <citation type="submission" date="2019-02" db="EMBL/GenBank/DDBJ databases">
        <title>Pedobacter kyonggii whole genome sequence analysis.</title>
        <authorList>
            <person name="Dahal R.H."/>
        </authorList>
    </citation>
    <scope>NUCLEOTIDE SEQUENCE [LARGE SCALE GENOMIC DNA]</scope>
    <source>
        <strain evidence="7 8">K-4-11-1</strain>
    </source>
</reference>
<dbReference type="GO" id="GO:0030313">
    <property type="term" value="C:cell envelope"/>
    <property type="evidence" value="ECO:0007669"/>
    <property type="project" value="UniProtKB-SubCell"/>
</dbReference>
<evidence type="ECO:0000313" key="8">
    <source>
        <dbReference type="Proteomes" id="UP000291819"/>
    </source>
</evidence>
<dbReference type="AlphaFoldDB" id="A0A4Q9HCG8"/>
<keyword evidence="5" id="KW-0732">Signal</keyword>
<keyword evidence="3" id="KW-1015">Disulfide bond</keyword>
<dbReference type="RefSeq" id="WP_131030107.1">
    <property type="nucleotide sequence ID" value="NZ_SIXF01000009.1"/>
</dbReference>
<evidence type="ECO:0000259" key="6">
    <source>
        <dbReference type="PROSITE" id="PS51352"/>
    </source>
</evidence>
<dbReference type="PANTHER" id="PTHR42852">
    <property type="entry name" value="THIOL:DISULFIDE INTERCHANGE PROTEIN DSBE"/>
    <property type="match status" value="1"/>
</dbReference>
<dbReference type="InterPro" id="IPR050553">
    <property type="entry name" value="Thioredoxin_ResA/DsbE_sf"/>
</dbReference>
<evidence type="ECO:0000256" key="4">
    <source>
        <dbReference type="ARBA" id="ARBA00023284"/>
    </source>
</evidence>
<dbReference type="Gene3D" id="3.40.30.10">
    <property type="entry name" value="Glutaredoxin"/>
    <property type="match status" value="1"/>
</dbReference>
<feature type="domain" description="Thioredoxin" evidence="6">
    <location>
        <begin position="243"/>
        <end position="383"/>
    </location>
</feature>
<name>A0A4Q9HCG8_9SPHI</name>